<dbReference type="OrthoDB" id="9779968at2"/>
<dbReference type="PROSITE" id="PS51318">
    <property type="entry name" value="TAT"/>
    <property type="match status" value="1"/>
</dbReference>
<organism evidence="1 2">
    <name type="scientific">Hansschlegelia zhihuaiae</name>
    <dbReference type="NCBI Taxonomy" id="405005"/>
    <lineage>
        <taxon>Bacteria</taxon>
        <taxon>Pseudomonadati</taxon>
        <taxon>Pseudomonadota</taxon>
        <taxon>Alphaproteobacteria</taxon>
        <taxon>Hyphomicrobiales</taxon>
        <taxon>Methylopilaceae</taxon>
        <taxon>Hansschlegelia</taxon>
    </lineage>
</organism>
<dbReference type="PANTHER" id="PTHR43737:SF1">
    <property type="entry name" value="DUF1501 DOMAIN-CONTAINING PROTEIN"/>
    <property type="match status" value="1"/>
</dbReference>
<dbReference type="InterPro" id="IPR006311">
    <property type="entry name" value="TAT_signal"/>
</dbReference>
<reference evidence="1 2" key="1">
    <citation type="submission" date="2018-12" db="EMBL/GenBank/DDBJ databases">
        <title>bacterium Hansschlegelia zhihuaiae S113.</title>
        <authorList>
            <person name="He J."/>
        </authorList>
    </citation>
    <scope>NUCLEOTIDE SEQUENCE [LARGE SCALE GENOMIC DNA]</scope>
    <source>
        <strain evidence="1 2">S 113</strain>
    </source>
</reference>
<name>A0A4Q0M318_9HYPH</name>
<proteinExistence type="predicted"/>
<comment type="caution">
    <text evidence="1">The sequence shown here is derived from an EMBL/GenBank/DDBJ whole genome shotgun (WGS) entry which is preliminary data.</text>
</comment>
<evidence type="ECO:0000313" key="1">
    <source>
        <dbReference type="EMBL" id="RXF67215.1"/>
    </source>
</evidence>
<gene>
    <name evidence="1" type="ORF">EK403_21510</name>
</gene>
<dbReference type="PANTHER" id="PTHR43737">
    <property type="entry name" value="BLL7424 PROTEIN"/>
    <property type="match status" value="1"/>
</dbReference>
<dbReference type="InterPro" id="IPR010869">
    <property type="entry name" value="DUF1501"/>
</dbReference>
<protein>
    <submittedName>
        <fullName evidence="1">DUF1501 domain-containing protein</fullName>
    </submittedName>
</protein>
<dbReference type="AlphaFoldDB" id="A0A4Q0M318"/>
<evidence type="ECO:0000313" key="2">
    <source>
        <dbReference type="Proteomes" id="UP000289708"/>
    </source>
</evidence>
<dbReference type="Proteomes" id="UP000289708">
    <property type="component" value="Unassembled WGS sequence"/>
</dbReference>
<sequence>MVHTRRSFLATGGMAASLSVLGGQLYALAAQSAPRMLIVFLRGAYDAANVVIPVSSSFYYESRPTLAVPKERTMALDDDWGLHPSLKEPLELFWNDKRIAFVPFCGTDNLSRSHFETQDRIEYGLAHDVGSGPSGFMQRIASVMSGSKPIAFSDRLPIAFSGSINVPNFTLSPRKLAVSGRTRDVIQSMYEHDDLAPVVAQGFSVQQDVYKAINTEMRGANRGAVSTKGFELLATRVGYLMRERFNLGFVDIGGWDTHVNQGGVEGYLPKQVGSLGRGLAALAKTMGPEWANTVVIVVSEFGRTFRENGNRGTDHGHGSIYWVLGGSVHGGRMAGPQVEVKRDTLFQDRDWPVLTNYRSLIGGILQKGYGFTPAQIQLVFPSAPPADLNLV</sequence>
<keyword evidence="2" id="KW-1185">Reference proteome</keyword>
<accession>A0A4Q0M318</accession>
<dbReference type="Pfam" id="PF07394">
    <property type="entry name" value="DUF1501"/>
    <property type="match status" value="1"/>
</dbReference>
<dbReference type="EMBL" id="RYFI01000035">
    <property type="protein sequence ID" value="RXF67215.1"/>
    <property type="molecule type" value="Genomic_DNA"/>
</dbReference>